<feature type="signal peptide" evidence="2">
    <location>
        <begin position="1"/>
        <end position="18"/>
    </location>
</feature>
<accession>A0AAE0G400</accession>
<gene>
    <name evidence="3" type="ORF">CYMTET_20699</name>
</gene>
<reference evidence="3 4" key="1">
    <citation type="journal article" date="2015" name="Genome Biol. Evol.">
        <title>Comparative Genomics of a Bacterivorous Green Alga Reveals Evolutionary Causalities and Consequences of Phago-Mixotrophic Mode of Nutrition.</title>
        <authorList>
            <person name="Burns J.A."/>
            <person name="Paasch A."/>
            <person name="Narechania A."/>
            <person name="Kim E."/>
        </authorList>
    </citation>
    <scope>NUCLEOTIDE SEQUENCE [LARGE SCALE GENOMIC DNA]</scope>
    <source>
        <strain evidence="3 4">PLY_AMNH</strain>
    </source>
</reference>
<dbReference type="EMBL" id="LGRX02010128">
    <property type="protein sequence ID" value="KAK3270923.1"/>
    <property type="molecule type" value="Genomic_DNA"/>
</dbReference>
<organism evidence="3 4">
    <name type="scientific">Cymbomonas tetramitiformis</name>
    <dbReference type="NCBI Taxonomy" id="36881"/>
    <lineage>
        <taxon>Eukaryota</taxon>
        <taxon>Viridiplantae</taxon>
        <taxon>Chlorophyta</taxon>
        <taxon>Pyramimonadophyceae</taxon>
        <taxon>Pyramimonadales</taxon>
        <taxon>Pyramimonadaceae</taxon>
        <taxon>Cymbomonas</taxon>
    </lineage>
</organism>
<dbReference type="AlphaFoldDB" id="A0AAE0G400"/>
<evidence type="ECO:0000313" key="3">
    <source>
        <dbReference type="EMBL" id="KAK3270923.1"/>
    </source>
</evidence>
<evidence type="ECO:0000313" key="4">
    <source>
        <dbReference type="Proteomes" id="UP001190700"/>
    </source>
</evidence>
<evidence type="ECO:0000256" key="2">
    <source>
        <dbReference type="SAM" id="SignalP"/>
    </source>
</evidence>
<name>A0AAE0G400_9CHLO</name>
<keyword evidence="4" id="KW-1185">Reference proteome</keyword>
<protein>
    <submittedName>
        <fullName evidence="3">Uncharacterized protein</fullName>
    </submittedName>
</protein>
<proteinExistence type="predicted"/>
<sequence length="169" mass="19276">MMNTLLAALLLFCHLVEPARELLQQRTPTHSIRHARHSLKGRGPLTSSKKHTFSSPHELKSKAKRNVGDERLPFYKRFMVPQYNWTDSAAESSNAEPMVWHIGRELTRQEKCFMLSRSSKCLPQECSRVEHLNRTHRLLITGMGRSGTLFSSTALTQLGLNVRLLIPTS</sequence>
<comment type="caution">
    <text evidence="3">The sequence shown here is derived from an EMBL/GenBank/DDBJ whole genome shotgun (WGS) entry which is preliminary data.</text>
</comment>
<feature type="compositionally biased region" description="Basic residues" evidence="1">
    <location>
        <begin position="31"/>
        <end position="40"/>
    </location>
</feature>
<feature type="region of interest" description="Disordered" evidence="1">
    <location>
        <begin position="27"/>
        <end position="62"/>
    </location>
</feature>
<dbReference type="Proteomes" id="UP001190700">
    <property type="component" value="Unassembled WGS sequence"/>
</dbReference>
<evidence type="ECO:0000256" key="1">
    <source>
        <dbReference type="SAM" id="MobiDB-lite"/>
    </source>
</evidence>
<keyword evidence="2" id="KW-0732">Signal</keyword>
<feature type="chain" id="PRO_5042209334" evidence="2">
    <location>
        <begin position="19"/>
        <end position="169"/>
    </location>
</feature>